<name>A0ABW2SP45_9ACTO</name>
<keyword evidence="2" id="KW-1185">Reference proteome</keyword>
<gene>
    <name evidence="1" type="ORF">ACFQWG_10690</name>
</gene>
<dbReference type="EMBL" id="JBHTEF010000001">
    <property type="protein sequence ID" value="MFC7581660.1"/>
    <property type="molecule type" value="Genomic_DNA"/>
</dbReference>
<sequence>MTTCVFADPEELVVLNPSVKWSGLGDVLTGVAPSDPGHMRSRGDTITFRTGGARTWSQPHLTAHRLYQTVFMVLRGEATIEIAPRRDLRVVRRYCDLDDCEHLEGVGRPIRLGAARVVCVGLDDAWRVRDGDAVLCQARITIEGAPLVPPAQRGARGEPAAMEGRA</sequence>
<evidence type="ECO:0000313" key="2">
    <source>
        <dbReference type="Proteomes" id="UP001596527"/>
    </source>
</evidence>
<evidence type="ECO:0008006" key="3">
    <source>
        <dbReference type="Google" id="ProtNLM"/>
    </source>
</evidence>
<accession>A0ABW2SP45</accession>
<proteinExistence type="predicted"/>
<reference evidence="2" key="1">
    <citation type="journal article" date="2019" name="Int. J. Syst. Evol. Microbiol.">
        <title>The Global Catalogue of Microorganisms (GCM) 10K type strain sequencing project: providing services to taxonomists for standard genome sequencing and annotation.</title>
        <authorList>
            <consortium name="The Broad Institute Genomics Platform"/>
            <consortium name="The Broad Institute Genome Sequencing Center for Infectious Disease"/>
            <person name="Wu L."/>
            <person name="Ma J."/>
        </authorList>
    </citation>
    <scope>NUCLEOTIDE SEQUENCE [LARGE SCALE GENOMIC DNA]</scope>
    <source>
        <strain evidence="2">CCUG 56698</strain>
    </source>
</reference>
<protein>
    <recommendedName>
        <fullName evidence="3">Cupin domain-containing protein</fullName>
    </recommendedName>
</protein>
<dbReference type="RefSeq" id="WP_380975154.1">
    <property type="nucleotide sequence ID" value="NZ_JBHTEF010000001.1"/>
</dbReference>
<organism evidence="1 2">
    <name type="scientific">Schaalia naturae</name>
    <dbReference type="NCBI Taxonomy" id="635203"/>
    <lineage>
        <taxon>Bacteria</taxon>
        <taxon>Bacillati</taxon>
        <taxon>Actinomycetota</taxon>
        <taxon>Actinomycetes</taxon>
        <taxon>Actinomycetales</taxon>
        <taxon>Actinomycetaceae</taxon>
        <taxon>Schaalia</taxon>
    </lineage>
</organism>
<evidence type="ECO:0000313" key="1">
    <source>
        <dbReference type="EMBL" id="MFC7581660.1"/>
    </source>
</evidence>
<comment type="caution">
    <text evidence="1">The sequence shown here is derived from an EMBL/GenBank/DDBJ whole genome shotgun (WGS) entry which is preliminary data.</text>
</comment>
<dbReference type="Proteomes" id="UP001596527">
    <property type="component" value="Unassembled WGS sequence"/>
</dbReference>